<proteinExistence type="predicted"/>
<organism evidence="4">
    <name type="scientific">Hymenolepis diminuta</name>
    <name type="common">Rat tapeworm</name>
    <dbReference type="NCBI Taxonomy" id="6216"/>
    <lineage>
        <taxon>Eukaryota</taxon>
        <taxon>Metazoa</taxon>
        <taxon>Spiralia</taxon>
        <taxon>Lophotrochozoa</taxon>
        <taxon>Platyhelminthes</taxon>
        <taxon>Cestoda</taxon>
        <taxon>Eucestoda</taxon>
        <taxon>Cyclophyllidea</taxon>
        <taxon>Hymenolepididae</taxon>
        <taxon>Hymenolepis</taxon>
    </lineage>
</organism>
<dbReference type="EMBL" id="UYSG01011079">
    <property type="protein sequence ID" value="VDL60760.1"/>
    <property type="molecule type" value="Genomic_DNA"/>
</dbReference>
<dbReference type="AlphaFoldDB" id="A0A0R3SSX9"/>
<gene>
    <name evidence="2" type="ORF">HDID_LOCUS8442</name>
</gene>
<evidence type="ECO:0000256" key="1">
    <source>
        <dbReference type="SAM" id="MobiDB-lite"/>
    </source>
</evidence>
<evidence type="ECO:0000313" key="3">
    <source>
        <dbReference type="Proteomes" id="UP000274504"/>
    </source>
</evidence>
<dbReference type="Proteomes" id="UP000274504">
    <property type="component" value="Unassembled WGS sequence"/>
</dbReference>
<name>A0A0R3SSX9_HYMDI</name>
<evidence type="ECO:0000313" key="2">
    <source>
        <dbReference type="EMBL" id="VDL60760.1"/>
    </source>
</evidence>
<reference evidence="2 3" key="2">
    <citation type="submission" date="2018-11" db="EMBL/GenBank/DDBJ databases">
        <authorList>
            <consortium name="Pathogen Informatics"/>
        </authorList>
    </citation>
    <scope>NUCLEOTIDE SEQUENCE [LARGE SCALE GENOMIC DNA]</scope>
</reference>
<evidence type="ECO:0000313" key="4">
    <source>
        <dbReference type="WBParaSite" id="HDID_0000844401-mRNA-1"/>
    </source>
</evidence>
<reference evidence="4" key="1">
    <citation type="submission" date="2016-04" db="UniProtKB">
        <authorList>
            <consortium name="WormBaseParasite"/>
        </authorList>
    </citation>
    <scope>IDENTIFICATION</scope>
</reference>
<feature type="region of interest" description="Disordered" evidence="1">
    <location>
        <begin position="26"/>
        <end position="66"/>
    </location>
</feature>
<protein>
    <submittedName>
        <fullName evidence="2 4">Uncharacterized protein</fullName>
    </submittedName>
</protein>
<accession>A0A0R3SSX9</accession>
<sequence length="66" mass="7248">MPLSNYADVEARISSIVRNTFTQINSSTSTKIPKTRRNKEPDVKKSPRGPEFAAGSLTASVLPERT</sequence>
<dbReference type="WBParaSite" id="HDID_0000844401-mRNA-1">
    <property type="protein sequence ID" value="HDID_0000844401-mRNA-1"/>
    <property type="gene ID" value="HDID_0000844401"/>
</dbReference>